<keyword evidence="6" id="KW-1185">Reference proteome</keyword>
<keyword evidence="4" id="KW-0732">Signal</keyword>
<accession>A0ABP0MNR0</accession>
<evidence type="ECO:0000256" key="1">
    <source>
        <dbReference type="ARBA" id="ARBA00022614"/>
    </source>
</evidence>
<dbReference type="InterPro" id="IPR003591">
    <property type="entry name" value="Leu-rich_rpt_typical-subtyp"/>
</dbReference>
<feature type="region of interest" description="Disordered" evidence="3">
    <location>
        <begin position="621"/>
        <end position="652"/>
    </location>
</feature>
<dbReference type="PANTHER" id="PTHR48051:SF1">
    <property type="entry name" value="RAS SUPPRESSOR PROTEIN 1"/>
    <property type="match status" value="1"/>
</dbReference>
<feature type="compositionally biased region" description="Basic and acidic residues" evidence="3">
    <location>
        <begin position="624"/>
        <end position="640"/>
    </location>
</feature>
<keyword evidence="2" id="KW-0677">Repeat</keyword>
<dbReference type="Gene3D" id="3.80.10.10">
    <property type="entry name" value="Ribonuclease Inhibitor"/>
    <property type="match status" value="3"/>
</dbReference>
<evidence type="ECO:0000256" key="2">
    <source>
        <dbReference type="ARBA" id="ARBA00022737"/>
    </source>
</evidence>
<dbReference type="PANTHER" id="PTHR48051">
    <property type="match status" value="1"/>
</dbReference>
<reference evidence="5 6" key="1">
    <citation type="submission" date="2024-02" db="EMBL/GenBank/DDBJ databases">
        <authorList>
            <person name="Chen Y."/>
            <person name="Shah S."/>
            <person name="Dougan E. K."/>
            <person name="Thang M."/>
            <person name="Chan C."/>
        </authorList>
    </citation>
    <scope>NUCLEOTIDE SEQUENCE [LARGE SCALE GENOMIC DNA]</scope>
</reference>
<evidence type="ECO:0000256" key="3">
    <source>
        <dbReference type="SAM" id="MobiDB-lite"/>
    </source>
</evidence>
<protein>
    <submittedName>
        <fullName evidence="5">Leucine-rich repeat-containing protein 40</fullName>
    </submittedName>
</protein>
<dbReference type="EMBL" id="CAXAMM010023113">
    <property type="protein sequence ID" value="CAK9053100.1"/>
    <property type="molecule type" value="Genomic_DNA"/>
</dbReference>
<name>A0ABP0MNR0_9DINO</name>
<proteinExistence type="predicted"/>
<gene>
    <name evidence="5" type="ORF">SCF082_LOCUS28976</name>
</gene>
<evidence type="ECO:0000313" key="5">
    <source>
        <dbReference type="EMBL" id="CAK9053100.1"/>
    </source>
</evidence>
<dbReference type="SUPFAM" id="SSF52047">
    <property type="entry name" value="RNI-like"/>
    <property type="match status" value="1"/>
</dbReference>
<organism evidence="5 6">
    <name type="scientific">Durusdinium trenchii</name>
    <dbReference type="NCBI Taxonomy" id="1381693"/>
    <lineage>
        <taxon>Eukaryota</taxon>
        <taxon>Sar</taxon>
        <taxon>Alveolata</taxon>
        <taxon>Dinophyceae</taxon>
        <taxon>Suessiales</taxon>
        <taxon>Symbiodiniaceae</taxon>
        <taxon>Durusdinium</taxon>
    </lineage>
</organism>
<dbReference type="SMART" id="SM00364">
    <property type="entry name" value="LRR_BAC"/>
    <property type="match status" value="9"/>
</dbReference>
<dbReference type="InterPro" id="IPR001611">
    <property type="entry name" value="Leu-rich_rpt"/>
</dbReference>
<feature type="chain" id="PRO_5045785381" evidence="4">
    <location>
        <begin position="26"/>
        <end position="1553"/>
    </location>
</feature>
<keyword evidence="1" id="KW-0433">Leucine-rich repeat</keyword>
<dbReference type="Pfam" id="PF13855">
    <property type="entry name" value="LRR_8"/>
    <property type="match status" value="2"/>
</dbReference>
<dbReference type="Proteomes" id="UP001642464">
    <property type="component" value="Unassembled WGS sequence"/>
</dbReference>
<comment type="caution">
    <text evidence="5">The sequence shown here is derived from an EMBL/GenBank/DDBJ whole genome shotgun (WGS) entry which is preliminary data.</text>
</comment>
<dbReference type="SMART" id="SM00369">
    <property type="entry name" value="LRR_TYP"/>
    <property type="match status" value="9"/>
</dbReference>
<feature type="signal peptide" evidence="4">
    <location>
        <begin position="1"/>
        <end position="25"/>
    </location>
</feature>
<dbReference type="InterPro" id="IPR050216">
    <property type="entry name" value="LRR_domain-containing"/>
</dbReference>
<evidence type="ECO:0000313" key="6">
    <source>
        <dbReference type="Proteomes" id="UP001642464"/>
    </source>
</evidence>
<sequence>MPSAVCFRPAFWLALVGLRAPTGVGWELKLEDFEDDDCIESPESDLLLHLMHELGGVFEKVLLKSSGGIAKDSQDLAGGFCGRSVSMDFDALEEAESAAWLPRCQLKGLPSSIGRLRDLRLLNLSANQLQCLPESFSKLESLRELELGDNQLRALDLENLDALRRLNVRNNCLGSLILPKSLEELDATGNCFERLPQLPSSLRTLWMAQNEVTELPDKLPCCLQGMQVAHNQLQALPDSLWDGHARSVMTHLDVSHNWLMKLPKTLAELSSLQSLCIEAREGNRIGSLNFGALPELRTLRAADNMIDHLPDTFSECLALQTLDLAGNPLVPAMRTTPQHRAWLQLALLQSVGSLSRCFLGPQEESLPSLAAHGRLSLEGRQLRTLPGSVCLLQLVQLDLARNRLEELPEKIGSILDNRSLGLLRRRPTNDEFGEGGWERDGHRMVAPNRDTEVLSEDGRAAPQLGGAQELGEEPWEMPGKFDGTGGRAKWHFQTARASDVGEPTESFCALSQLRSANFTRNRLVSLPRHWGSLQQLEWLGLAGNELVHLPASFRALKRLTEVQLSGNPLASMLLEVEDLPEQRALWEMNQWGKLASIKIHAQQQGPIPECLVHWRWAPVDSSDAQEKQPPKPEKVDEGRVPKQPPPSSGAEAVVEHLRNQLESLDAAGAQKMLKQLFREWHPDKRQEAYTKPWLCRRNGNAMLDAWADFDRWAQDGRIEAMQQLAPAVLGRPYCEPGKLAWLATTCVLLLRGGAHDEALECAGSLDEDLLGKMTVLSLKHETRLHLVLRSPWPAFRLLDILARLIPENSSTRLGACKKNTMWNSDPDVFDWPLFKSMLADAATQLVSDESVFKLRSEDGPLSRQHTARWQRIHALHEMKELVYVSHDVFDAYRKHHYKAGCHLGVISSYILQIFVVHLRDIEGRLQKLVSIVANLVNVYGPVQQAARTDWAVWRLMHWASLLQRAHPDEIWQSTQENELTAAKDAALTLVTDVKQAVETVQAAKGAAEVIFVTSAWGWMSEQLHGVLRRWRVVSKTAPLLVLCRDRLASDTCVGLSDLSSAGASAARASSPRRVKICCIEAPQRLGVEAMVAKYLALASVAHLGVTTVWLDLDVFVLTDPSSFVFEELGNTSELVFARHQLSASISPAVLLARGSHKAASLLMGYAGWLRENPYLLDHQGWDQYLTNNDGDFAGLFDYKGRNTTTQDPYAPGHTFLASSGLAPLGTPWSFLTRFGSGDGWQGDIRHLLFFHFWGAQETQKEMFEMFYPKRAAFSSLSEKALKTILRYQKQPVSTPKVSTLLKGQKKLYIVAISYAHGCCAKSLKRNRDQALRVGVDEARSYGKQDLGPDWVAKNSQVLSQKRGAGWWLWKPYVVLRTLQDPAVPWDTGVVLWVDAGNYLHADPRPVLHEALEESDILALRLKQCLESDWTSQLTLLRMNVSSRYSLLDRPQLGAYFLAFRKTKAVMAFVENWLRLCEDEETLLGLQARQTPGCGPLCLPRDVQGGPEVEEDLPTFMTHQADQSIFSILFKSHGFRATPLEVGHRAVTLDRWRE</sequence>
<dbReference type="InterPro" id="IPR032675">
    <property type="entry name" value="LRR_dom_sf"/>
</dbReference>
<evidence type="ECO:0000256" key="4">
    <source>
        <dbReference type="SAM" id="SignalP"/>
    </source>
</evidence>